<name>A0A8D8ZV95_9HEMI</name>
<feature type="transmembrane region" description="Helical" evidence="1">
    <location>
        <begin position="7"/>
        <end position="31"/>
    </location>
</feature>
<sequence length="106" mass="11776">MRSRSISAVYFSTISCLCLFVFAVNMFRITFSSVPSPFIPARSAAASSDGLNGAVVGLMVGSLFWKLNFCILKINFTCLLLNLLVISLEICQFGCTYLHLKNKIYF</sequence>
<keyword evidence="1" id="KW-0812">Transmembrane</keyword>
<feature type="transmembrane region" description="Helical" evidence="1">
    <location>
        <begin position="51"/>
        <end position="72"/>
    </location>
</feature>
<dbReference type="AlphaFoldDB" id="A0A8D8ZV95"/>
<dbReference type="EMBL" id="HBUF01537469">
    <property type="protein sequence ID" value="CAG6753790.1"/>
    <property type="molecule type" value="Transcribed_RNA"/>
</dbReference>
<accession>A0A8D8ZV95</accession>
<reference evidence="2" key="1">
    <citation type="submission" date="2021-05" db="EMBL/GenBank/DDBJ databases">
        <authorList>
            <person name="Alioto T."/>
            <person name="Alioto T."/>
            <person name="Gomez Garrido J."/>
        </authorList>
    </citation>
    <scope>NUCLEOTIDE SEQUENCE</scope>
</reference>
<organism evidence="2">
    <name type="scientific">Cacopsylla melanoneura</name>
    <dbReference type="NCBI Taxonomy" id="428564"/>
    <lineage>
        <taxon>Eukaryota</taxon>
        <taxon>Metazoa</taxon>
        <taxon>Ecdysozoa</taxon>
        <taxon>Arthropoda</taxon>
        <taxon>Hexapoda</taxon>
        <taxon>Insecta</taxon>
        <taxon>Pterygota</taxon>
        <taxon>Neoptera</taxon>
        <taxon>Paraneoptera</taxon>
        <taxon>Hemiptera</taxon>
        <taxon>Sternorrhyncha</taxon>
        <taxon>Psylloidea</taxon>
        <taxon>Psyllidae</taxon>
        <taxon>Psyllinae</taxon>
        <taxon>Cacopsylla</taxon>
    </lineage>
</organism>
<evidence type="ECO:0000313" key="2">
    <source>
        <dbReference type="EMBL" id="CAG6753790.1"/>
    </source>
</evidence>
<evidence type="ECO:0000256" key="1">
    <source>
        <dbReference type="SAM" id="Phobius"/>
    </source>
</evidence>
<protein>
    <submittedName>
        <fullName evidence="2">Uncharacterized protein</fullName>
    </submittedName>
</protein>
<keyword evidence="1" id="KW-1133">Transmembrane helix</keyword>
<dbReference type="PROSITE" id="PS51257">
    <property type="entry name" value="PROKAR_LIPOPROTEIN"/>
    <property type="match status" value="1"/>
</dbReference>
<feature type="transmembrane region" description="Helical" evidence="1">
    <location>
        <begin position="79"/>
        <end position="100"/>
    </location>
</feature>
<proteinExistence type="predicted"/>
<keyword evidence="1" id="KW-0472">Membrane</keyword>
<dbReference type="EMBL" id="HBUF01537470">
    <property type="protein sequence ID" value="CAG6753792.1"/>
    <property type="molecule type" value="Transcribed_RNA"/>
</dbReference>